<organism evidence="1 2">
    <name type="scientific">Gulo gulo</name>
    <name type="common">Wolverine</name>
    <name type="synonym">Gluton</name>
    <dbReference type="NCBI Taxonomy" id="48420"/>
    <lineage>
        <taxon>Eukaryota</taxon>
        <taxon>Metazoa</taxon>
        <taxon>Chordata</taxon>
        <taxon>Craniata</taxon>
        <taxon>Vertebrata</taxon>
        <taxon>Euteleostomi</taxon>
        <taxon>Mammalia</taxon>
        <taxon>Eutheria</taxon>
        <taxon>Laurasiatheria</taxon>
        <taxon>Carnivora</taxon>
        <taxon>Caniformia</taxon>
        <taxon>Musteloidea</taxon>
        <taxon>Mustelidae</taxon>
        <taxon>Guloninae</taxon>
        <taxon>Gulo</taxon>
    </lineage>
</organism>
<comment type="caution">
    <text evidence="1">The sequence shown here is derived from an EMBL/GenBank/DDBJ whole genome shotgun (WGS) entry which is preliminary data.</text>
</comment>
<gene>
    <name evidence="1" type="ORF">BN2614_LOCUS2</name>
</gene>
<dbReference type="Proteomes" id="UP000269945">
    <property type="component" value="Unassembled WGS sequence"/>
</dbReference>
<name>A0A9X9M4F3_GULGU</name>
<dbReference type="EMBL" id="CYRY02042491">
    <property type="protein sequence ID" value="VCX34312.1"/>
    <property type="molecule type" value="Genomic_DNA"/>
</dbReference>
<reference evidence="1 2" key="1">
    <citation type="submission" date="2018-10" db="EMBL/GenBank/DDBJ databases">
        <authorList>
            <person name="Ekblom R."/>
            <person name="Jareborg N."/>
        </authorList>
    </citation>
    <scope>NUCLEOTIDE SEQUENCE [LARGE SCALE GENOMIC DNA]</scope>
    <source>
        <tissue evidence="1">Muscle</tissue>
    </source>
</reference>
<accession>A0A9X9M4F3</accession>
<protein>
    <submittedName>
        <fullName evidence="1">Uncharacterized protein</fullName>
    </submittedName>
</protein>
<evidence type="ECO:0000313" key="2">
    <source>
        <dbReference type="Proteomes" id="UP000269945"/>
    </source>
</evidence>
<evidence type="ECO:0000313" key="1">
    <source>
        <dbReference type="EMBL" id="VCX34312.1"/>
    </source>
</evidence>
<proteinExistence type="predicted"/>
<dbReference type="AlphaFoldDB" id="A0A9X9M4F3"/>
<sequence length="95" mass="11091">MQLLYIPNVIFLNTCLKPHYIEKEVSLKLREGQFLPKCRKSGDCQTRNSWVLLRLSLTRMQTAAEDKTQEGWQRESLQGGYCQEIEKLGYPIQTV</sequence>
<keyword evidence="2" id="KW-1185">Reference proteome</keyword>